<gene>
    <name evidence="2" type="ORF">NA57DRAFT_53947</name>
</gene>
<keyword evidence="3" id="KW-1185">Reference proteome</keyword>
<protein>
    <submittedName>
        <fullName evidence="2">Uncharacterized protein</fullName>
    </submittedName>
</protein>
<evidence type="ECO:0000313" key="3">
    <source>
        <dbReference type="Proteomes" id="UP000799772"/>
    </source>
</evidence>
<feature type="region of interest" description="Disordered" evidence="1">
    <location>
        <begin position="91"/>
        <end position="117"/>
    </location>
</feature>
<accession>A0A9P4MC30</accession>
<reference evidence="2" key="1">
    <citation type="journal article" date="2020" name="Stud. Mycol.">
        <title>101 Dothideomycetes genomes: a test case for predicting lifestyles and emergence of pathogens.</title>
        <authorList>
            <person name="Haridas S."/>
            <person name="Albert R."/>
            <person name="Binder M."/>
            <person name="Bloem J."/>
            <person name="Labutti K."/>
            <person name="Salamov A."/>
            <person name="Andreopoulos B."/>
            <person name="Baker S."/>
            <person name="Barry K."/>
            <person name="Bills G."/>
            <person name="Bluhm B."/>
            <person name="Cannon C."/>
            <person name="Castanera R."/>
            <person name="Culley D."/>
            <person name="Daum C."/>
            <person name="Ezra D."/>
            <person name="Gonzalez J."/>
            <person name="Henrissat B."/>
            <person name="Kuo A."/>
            <person name="Liang C."/>
            <person name="Lipzen A."/>
            <person name="Lutzoni F."/>
            <person name="Magnuson J."/>
            <person name="Mondo S."/>
            <person name="Nolan M."/>
            <person name="Ohm R."/>
            <person name="Pangilinan J."/>
            <person name="Park H.-J."/>
            <person name="Ramirez L."/>
            <person name="Alfaro M."/>
            <person name="Sun H."/>
            <person name="Tritt A."/>
            <person name="Yoshinaga Y."/>
            <person name="Zwiers L.-H."/>
            <person name="Turgeon B."/>
            <person name="Goodwin S."/>
            <person name="Spatafora J."/>
            <person name="Crous P."/>
            <person name="Grigoriev I."/>
        </authorList>
    </citation>
    <scope>NUCLEOTIDE SEQUENCE</scope>
    <source>
        <strain evidence="2">CBS 133067</strain>
    </source>
</reference>
<proteinExistence type="predicted"/>
<evidence type="ECO:0000256" key="1">
    <source>
        <dbReference type="SAM" id="MobiDB-lite"/>
    </source>
</evidence>
<name>A0A9P4MC30_9PEZI</name>
<dbReference type="AlphaFoldDB" id="A0A9P4MC30"/>
<comment type="caution">
    <text evidence="2">The sequence shown here is derived from an EMBL/GenBank/DDBJ whole genome shotgun (WGS) entry which is preliminary data.</text>
</comment>
<sequence>MPPSKLADLACPTVDKRAGVMNRGLLRTTGFDALWGVCRQIVNVAGGNRGVGGEAGCVCETTAELGGLFDEEFGGHSKRCASRRSVRLSGRVLRSDSNGAGGREQSQARSLSSGRQPGVLFETGFTFSGDKRGQGLRERCVLPPRSTIKAQSESSIRMRATGGDSGVKRKFRFGTRERGVGGCAAIRGLPTPARGKPLAELAVPQE</sequence>
<dbReference type="Proteomes" id="UP000799772">
    <property type="component" value="Unassembled WGS sequence"/>
</dbReference>
<feature type="compositionally biased region" description="Polar residues" evidence="1">
    <location>
        <begin position="104"/>
        <end position="115"/>
    </location>
</feature>
<evidence type="ECO:0000313" key="2">
    <source>
        <dbReference type="EMBL" id="KAF2102012.1"/>
    </source>
</evidence>
<dbReference type="EMBL" id="ML978123">
    <property type="protein sequence ID" value="KAF2102012.1"/>
    <property type="molecule type" value="Genomic_DNA"/>
</dbReference>
<organism evidence="2 3">
    <name type="scientific">Rhizodiscina lignyota</name>
    <dbReference type="NCBI Taxonomy" id="1504668"/>
    <lineage>
        <taxon>Eukaryota</taxon>
        <taxon>Fungi</taxon>
        <taxon>Dikarya</taxon>
        <taxon>Ascomycota</taxon>
        <taxon>Pezizomycotina</taxon>
        <taxon>Dothideomycetes</taxon>
        <taxon>Pleosporomycetidae</taxon>
        <taxon>Aulographales</taxon>
        <taxon>Rhizodiscinaceae</taxon>
        <taxon>Rhizodiscina</taxon>
    </lineage>
</organism>